<dbReference type="EMBL" id="AP019822">
    <property type="protein sequence ID" value="BBM35202.1"/>
    <property type="molecule type" value="Genomic_DNA"/>
</dbReference>
<name>A0A510J7G1_9FUSO</name>
<keyword evidence="1" id="KW-1133">Transmembrane helix</keyword>
<dbReference type="AlphaFoldDB" id="A0A510J7G1"/>
<accession>A0A510J7G1</accession>
<dbReference type="Pfam" id="PF13349">
    <property type="entry name" value="DUF4097"/>
    <property type="match status" value="1"/>
</dbReference>
<evidence type="ECO:0000256" key="1">
    <source>
        <dbReference type="SAM" id="Phobius"/>
    </source>
</evidence>
<dbReference type="Proteomes" id="UP000321606">
    <property type="component" value="Chromosome"/>
</dbReference>
<protein>
    <recommendedName>
        <fullName evidence="2">DUF4097 domain-containing protein</fullName>
    </recommendedName>
</protein>
<evidence type="ECO:0000313" key="4">
    <source>
        <dbReference type="Proteomes" id="UP000321606"/>
    </source>
</evidence>
<dbReference type="KEGG" id="lgo:JCM16774_0109"/>
<dbReference type="RefSeq" id="WP_026736839.1">
    <property type="nucleotide sequence ID" value="NZ_AP019822.1"/>
</dbReference>
<keyword evidence="1" id="KW-0472">Membrane</keyword>
<feature type="domain" description="DUF4097" evidence="2">
    <location>
        <begin position="160"/>
        <end position="277"/>
    </location>
</feature>
<evidence type="ECO:0000259" key="2">
    <source>
        <dbReference type="Pfam" id="PF13349"/>
    </source>
</evidence>
<sequence length="277" mass="31000">MFKKRLNILILVLIVITLFSAVILTPIFIFKKNIFTSDTRSRKTFTKEINSNEIKNLSINTDVANLHIKKHNKENFYIEYYAYKNSKFSVEENSLTELKIETLSKQNNSQNVYMKVYCPVSFKGNLKVKNDVGSIEIDGNYQNLNTVNNVGTMSVKGNYTSVVLQSDLGDISGDFSADSFDISGNTGDIDIKLLKISEGIYNIKSDMGDISLTLPKDPDINLTANTKIGDIHVNKGFIKSLSSYNIKNSNNELIIKNKKGKANININSNSSGDIKIK</sequence>
<gene>
    <name evidence="3" type="ORF">JCM16774_0109</name>
</gene>
<dbReference type="InterPro" id="IPR025164">
    <property type="entry name" value="Toastrack_DUF4097"/>
</dbReference>
<dbReference type="STRING" id="714315.GCA_000516535_00117"/>
<feature type="transmembrane region" description="Helical" evidence="1">
    <location>
        <begin position="6"/>
        <end position="30"/>
    </location>
</feature>
<evidence type="ECO:0000313" key="3">
    <source>
        <dbReference type="EMBL" id="BBM35202.1"/>
    </source>
</evidence>
<reference evidence="3 4" key="1">
    <citation type="submission" date="2019-07" db="EMBL/GenBank/DDBJ databases">
        <title>Complete Genome Sequence of Leptotrichia goodfellowii Strain JCM 16774.</title>
        <authorList>
            <person name="Watanabe S."/>
            <person name="Cui L."/>
        </authorList>
    </citation>
    <scope>NUCLEOTIDE SEQUENCE [LARGE SCALE GENOMIC DNA]</scope>
    <source>
        <strain evidence="3 4">JCM16774</strain>
    </source>
</reference>
<organism evidence="3 4">
    <name type="scientific">Pseudoleptotrichia goodfellowii</name>
    <dbReference type="NCBI Taxonomy" id="157692"/>
    <lineage>
        <taxon>Bacteria</taxon>
        <taxon>Fusobacteriati</taxon>
        <taxon>Fusobacteriota</taxon>
        <taxon>Fusobacteriia</taxon>
        <taxon>Fusobacteriales</taxon>
        <taxon>Leptotrichiaceae</taxon>
        <taxon>Pseudoleptotrichia</taxon>
    </lineage>
</organism>
<keyword evidence="1" id="KW-0812">Transmembrane</keyword>
<proteinExistence type="predicted"/>